<proteinExistence type="predicted"/>
<feature type="region of interest" description="Disordered" evidence="1">
    <location>
        <begin position="1"/>
        <end position="78"/>
    </location>
</feature>
<evidence type="ECO:0000256" key="1">
    <source>
        <dbReference type="SAM" id="MobiDB-lite"/>
    </source>
</evidence>
<dbReference type="CDD" id="cd00201">
    <property type="entry name" value="WW"/>
    <property type="match status" value="1"/>
</dbReference>
<gene>
    <name evidence="3" type="ORF">G7K_0540-t1</name>
</gene>
<feature type="domain" description="WW" evidence="2">
    <location>
        <begin position="71"/>
        <end position="105"/>
    </location>
</feature>
<feature type="compositionally biased region" description="Polar residues" evidence="1">
    <location>
        <begin position="42"/>
        <end position="62"/>
    </location>
</feature>
<feature type="compositionally biased region" description="Basic and acidic residues" evidence="1">
    <location>
        <begin position="24"/>
        <end position="36"/>
    </location>
</feature>
<protein>
    <recommendedName>
        <fullName evidence="2">WW domain-containing protein</fullName>
    </recommendedName>
</protein>
<organism evidence="3 4">
    <name type="scientific">Saitoella complicata (strain BCRC 22490 / CBS 7301 / JCM 7358 / NBRC 10748 / NRRL Y-17804)</name>
    <dbReference type="NCBI Taxonomy" id="698492"/>
    <lineage>
        <taxon>Eukaryota</taxon>
        <taxon>Fungi</taxon>
        <taxon>Dikarya</taxon>
        <taxon>Ascomycota</taxon>
        <taxon>Taphrinomycotina</taxon>
        <taxon>Taphrinomycotina incertae sedis</taxon>
        <taxon>Saitoella</taxon>
    </lineage>
</organism>
<dbReference type="AlphaFoldDB" id="A0A0E9N921"/>
<feature type="compositionally biased region" description="Low complexity" evidence="1">
    <location>
        <begin position="180"/>
        <end position="190"/>
    </location>
</feature>
<reference evidence="3 4" key="1">
    <citation type="journal article" date="2011" name="J. Gen. Appl. Microbiol.">
        <title>Draft genome sequencing of the enigmatic yeast Saitoella complicata.</title>
        <authorList>
            <person name="Nishida H."/>
            <person name="Hamamoto M."/>
            <person name="Sugiyama J."/>
        </authorList>
    </citation>
    <scope>NUCLEOTIDE SEQUENCE [LARGE SCALE GENOMIC DNA]</scope>
    <source>
        <strain evidence="3 4">NRRL Y-17804</strain>
    </source>
</reference>
<dbReference type="PROSITE" id="PS01159">
    <property type="entry name" value="WW_DOMAIN_1"/>
    <property type="match status" value="1"/>
</dbReference>
<evidence type="ECO:0000259" key="2">
    <source>
        <dbReference type="PROSITE" id="PS50020"/>
    </source>
</evidence>
<dbReference type="Gene3D" id="2.20.70.10">
    <property type="match status" value="1"/>
</dbReference>
<feature type="compositionally biased region" description="Gly residues" evidence="1">
    <location>
        <begin position="268"/>
        <end position="287"/>
    </location>
</feature>
<accession>A0A0E9N921</accession>
<dbReference type="SUPFAM" id="SSF51045">
    <property type="entry name" value="WW domain"/>
    <property type="match status" value="1"/>
</dbReference>
<dbReference type="InterPro" id="IPR001202">
    <property type="entry name" value="WW_dom"/>
</dbReference>
<dbReference type="InterPro" id="IPR036020">
    <property type="entry name" value="WW_dom_sf"/>
</dbReference>
<dbReference type="Proteomes" id="UP000033140">
    <property type="component" value="Unassembled WGS sequence"/>
</dbReference>
<dbReference type="SMART" id="SM00456">
    <property type="entry name" value="WW"/>
    <property type="match status" value="1"/>
</dbReference>
<dbReference type="Pfam" id="PF00397">
    <property type="entry name" value="WW"/>
    <property type="match status" value="1"/>
</dbReference>
<evidence type="ECO:0000313" key="3">
    <source>
        <dbReference type="EMBL" id="GAO46308.1"/>
    </source>
</evidence>
<sequence length="287" mass="29753">MLIPCNIPAHNRASQRHRTQPRGSDPRLIRTTRELIFKASPPSAQSRSNKPHTSPINNTKHTMSPPGPPPNDLPEGWIGQWDDRYNAWFYVDTRTGQSTWEKPQRFAPPAGPPPGAAGGLPGYSGGGQGYHGEKSHSPYPDQQQQRHDGGYQQSPQQYVGGSGSAFGGGTYAGPVNPQPQKKSGLGGLFSKFSGKSSSSSGGMFGGGSGGGYAQQQYGQPQYVQQGYGRKTGGMGGMGMGGGLALGALGGLAAGAMMNEAFDDDHGDYGGGDGGDFGGGDDMGGGDF</sequence>
<feature type="region of interest" description="Disordered" evidence="1">
    <location>
        <begin position="262"/>
        <end position="287"/>
    </location>
</feature>
<dbReference type="EMBL" id="BACD03000003">
    <property type="protein sequence ID" value="GAO46308.1"/>
    <property type="molecule type" value="Genomic_DNA"/>
</dbReference>
<reference evidence="3 4" key="3">
    <citation type="journal article" date="2015" name="Genome Announc.">
        <title>Draft Genome Sequence of the Archiascomycetous Yeast Saitoella complicata.</title>
        <authorList>
            <person name="Yamauchi K."/>
            <person name="Kondo S."/>
            <person name="Hamamoto M."/>
            <person name="Takahashi Y."/>
            <person name="Ogura Y."/>
            <person name="Hayashi T."/>
            <person name="Nishida H."/>
        </authorList>
    </citation>
    <scope>NUCLEOTIDE SEQUENCE [LARGE SCALE GENOMIC DNA]</scope>
    <source>
        <strain evidence="3 4">NRRL Y-17804</strain>
    </source>
</reference>
<evidence type="ECO:0000313" key="4">
    <source>
        <dbReference type="Proteomes" id="UP000033140"/>
    </source>
</evidence>
<keyword evidence="4" id="KW-1185">Reference proteome</keyword>
<name>A0A0E9N921_SAICN</name>
<dbReference type="PROSITE" id="PS50020">
    <property type="entry name" value="WW_DOMAIN_2"/>
    <property type="match status" value="1"/>
</dbReference>
<dbReference type="OMA" id="RWNDQYK"/>
<reference evidence="3 4" key="2">
    <citation type="journal article" date="2014" name="J. Gen. Appl. Microbiol.">
        <title>The early diverging ascomycetous budding yeast Saitoella complicata has three histone deacetylases belonging to the Clr6, Hos2, and Rpd3 lineages.</title>
        <authorList>
            <person name="Nishida H."/>
            <person name="Matsumoto T."/>
            <person name="Kondo S."/>
            <person name="Hamamoto M."/>
            <person name="Yoshikawa H."/>
        </authorList>
    </citation>
    <scope>NUCLEOTIDE SEQUENCE [LARGE SCALE GENOMIC DNA]</scope>
    <source>
        <strain evidence="3 4">NRRL Y-17804</strain>
    </source>
</reference>
<feature type="compositionally biased region" description="Gly residues" evidence="1">
    <location>
        <begin position="116"/>
        <end position="130"/>
    </location>
</feature>
<comment type="caution">
    <text evidence="3">The sequence shown here is derived from an EMBL/GenBank/DDBJ whole genome shotgun (WGS) entry which is preliminary data.</text>
</comment>
<feature type="compositionally biased region" description="Gly residues" evidence="1">
    <location>
        <begin position="160"/>
        <end position="171"/>
    </location>
</feature>
<feature type="region of interest" description="Disordered" evidence="1">
    <location>
        <begin position="96"/>
        <end position="190"/>
    </location>
</feature>